<gene>
    <name evidence="6" type="ORF">CLV40_101109</name>
</gene>
<accession>A0A2S6H0C1</accession>
<keyword evidence="7" id="KW-1185">Reference proteome</keyword>
<organism evidence="6 7">
    <name type="scientific">Actinokineospora auranticolor</name>
    <dbReference type="NCBI Taxonomy" id="155976"/>
    <lineage>
        <taxon>Bacteria</taxon>
        <taxon>Bacillati</taxon>
        <taxon>Actinomycetota</taxon>
        <taxon>Actinomycetes</taxon>
        <taxon>Pseudonocardiales</taxon>
        <taxon>Pseudonocardiaceae</taxon>
        <taxon>Actinokineospora</taxon>
    </lineage>
</organism>
<dbReference type="RefSeq" id="WP_104475827.1">
    <property type="nucleotide sequence ID" value="NZ_CP154825.1"/>
</dbReference>
<dbReference type="Pfam" id="PF02239">
    <property type="entry name" value="Cytochrom_D1"/>
    <property type="match status" value="1"/>
</dbReference>
<proteinExistence type="inferred from homology"/>
<evidence type="ECO:0000313" key="7">
    <source>
        <dbReference type="Proteomes" id="UP000239203"/>
    </source>
</evidence>
<dbReference type="SUPFAM" id="SSF53067">
    <property type="entry name" value="Actin-like ATPase domain"/>
    <property type="match status" value="2"/>
</dbReference>
<dbReference type="SUPFAM" id="SSF50974">
    <property type="entry name" value="Nitrous oxide reductase, N-terminal domain"/>
    <property type="match status" value="1"/>
</dbReference>
<dbReference type="GO" id="GO:0140662">
    <property type="term" value="F:ATP-dependent protein folding chaperone"/>
    <property type="evidence" value="ECO:0007669"/>
    <property type="project" value="InterPro"/>
</dbReference>
<dbReference type="InterPro" id="IPR011045">
    <property type="entry name" value="N2O_reductase_N"/>
</dbReference>
<dbReference type="InterPro" id="IPR051200">
    <property type="entry name" value="Host-pathogen_enzymatic-act"/>
</dbReference>
<protein>
    <submittedName>
        <fullName evidence="6">YVTN family beta-propeller protein</fullName>
    </submittedName>
</protein>
<keyword evidence="2" id="KW-0547">Nucleotide-binding</keyword>
<name>A0A2S6H0C1_9PSEU</name>
<dbReference type="NCBIfam" id="TIGR02276">
    <property type="entry name" value="beta_rpt_yvtn"/>
    <property type="match status" value="2"/>
</dbReference>
<evidence type="ECO:0000256" key="1">
    <source>
        <dbReference type="ARBA" id="ARBA00007381"/>
    </source>
</evidence>
<dbReference type="Gene3D" id="3.90.640.10">
    <property type="entry name" value="Actin, Chain A, domain 4"/>
    <property type="match status" value="1"/>
</dbReference>
<comment type="caution">
    <text evidence="6">The sequence shown here is derived from an EMBL/GenBank/DDBJ whole genome shotgun (WGS) entry which is preliminary data.</text>
</comment>
<keyword evidence="5" id="KW-0143">Chaperone</keyword>
<comment type="similarity">
    <text evidence="1">Belongs to the heat shock protein 70 family.</text>
</comment>
<evidence type="ECO:0000256" key="5">
    <source>
        <dbReference type="ARBA" id="ARBA00023186"/>
    </source>
</evidence>
<dbReference type="Gene3D" id="3.30.420.40">
    <property type="match status" value="2"/>
</dbReference>
<dbReference type="InterPro" id="IPR015943">
    <property type="entry name" value="WD40/YVTN_repeat-like_dom_sf"/>
</dbReference>
<dbReference type="OrthoDB" id="9766019at2"/>
<evidence type="ECO:0000256" key="3">
    <source>
        <dbReference type="ARBA" id="ARBA00022840"/>
    </source>
</evidence>
<dbReference type="EMBL" id="PTIX01000001">
    <property type="protein sequence ID" value="PPK70923.1"/>
    <property type="molecule type" value="Genomic_DNA"/>
</dbReference>
<dbReference type="Gene3D" id="2.130.10.10">
    <property type="entry name" value="YVTN repeat-like/Quinoprotein amine dehydrogenase"/>
    <property type="match status" value="2"/>
</dbReference>
<dbReference type="InterPro" id="IPR011964">
    <property type="entry name" value="YVTN_b-propeller_repeat"/>
</dbReference>
<evidence type="ECO:0000256" key="4">
    <source>
        <dbReference type="ARBA" id="ARBA00023016"/>
    </source>
</evidence>
<evidence type="ECO:0000313" key="6">
    <source>
        <dbReference type="EMBL" id="PPK70923.1"/>
    </source>
</evidence>
<dbReference type="AlphaFoldDB" id="A0A2S6H0C1"/>
<dbReference type="InterPro" id="IPR013126">
    <property type="entry name" value="Hsp_70_fam"/>
</dbReference>
<dbReference type="InterPro" id="IPR018181">
    <property type="entry name" value="Heat_shock_70_CS"/>
</dbReference>
<dbReference type="PANTHER" id="PTHR47197:SF3">
    <property type="entry name" value="DIHYDRO-HEME D1 DEHYDROGENASE"/>
    <property type="match status" value="1"/>
</dbReference>
<evidence type="ECO:0000256" key="2">
    <source>
        <dbReference type="ARBA" id="ARBA00022741"/>
    </source>
</evidence>
<dbReference type="PROSITE" id="PS01036">
    <property type="entry name" value="HSP70_3"/>
    <property type="match status" value="1"/>
</dbReference>
<keyword evidence="3" id="KW-0067">ATP-binding</keyword>
<dbReference type="GO" id="GO:0005524">
    <property type="term" value="F:ATP binding"/>
    <property type="evidence" value="ECO:0007669"/>
    <property type="project" value="UniProtKB-KW"/>
</dbReference>
<dbReference type="InterPro" id="IPR043129">
    <property type="entry name" value="ATPase_NBD"/>
</dbReference>
<dbReference type="PANTHER" id="PTHR47197">
    <property type="entry name" value="PROTEIN NIRF"/>
    <property type="match status" value="1"/>
</dbReference>
<sequence length="707" mass="71985">MGYGLGIDLGTTFTGAAVAKGGRTSMVSLGRQAVVEPSVVYAGVDKALRTGDAAVAAGGGEPHRLARGFKRRLGDPTPLVVGGAAYSPAALLAAQLKDVLTRVTTTLGGPPESIVLTCPAVWGPYRREHFDEVPRLAGVTGAVLVTEPEAAATHYAAERRLGDGELVAVYDLGGGTFDTTILRANNGGTEIVGTPEGIERLGGMDFDEALFAHVDAELGGALSALDPTDESAAGVLTAARLECVRAKESLSIEPDVIIRVGLPDGAREVMVTRLAFNDMIRPSVELTVEALHRTIASAGLTPRDLAAVLLAGGSSRIPLVDQVVSAAFGRPVRTGLHPKFTVALGAAAIAARGLRAPVPPPPPALRKRLRAKVLVPLAAVALVGVGIAVVASGGEPSGPPGVDAAVQPSRPGASLDKPAVVGSVTGFGKRPRGVAVTVDGSKVYVPGGASNSIAVVDRATRKVVRTISTPAPAQYAVVVRDKVYVTLDTPSNAVAVIDTTRDEITATIPAGHAMFAPGTDGYRVFIPDHDAGQVLAHSAGEPTAAPFANVPEGPRGVVVADGRLWVVSAEAGQVTALDAATRNVLGTVEVGEGAVSLAVAPDGETLYVVNNDAGTVLFVDADTYKVTDTVKVGGRPLAVATAPDGRHAYAVNNADGTVTVIDTLSAKVTATVPVGREPWSIAVTPDGAEAVVANADSLSVLRVGSER</sequence>
<keyword evidence="4" id="KW-0346">Stress response</keyword>
<dbReference type="PRINTS" id="PR00301">
    <property type="entry name" value="HEATSHOCK70"/>
</dbReference>
<reference evidence="6 7" key="1">
    <citation type="submission" date="2018-02" db="EMBL/GenBank/DDBJ databases">
        <title>Genomic Encyclopedia of Archaeal and Bacterial Type Strains, Phase II (KMG-II): from individual species to whole genera.</title>
        <authorList>
            <person name="Goeker M."/>
        </authorList>
    </citation>
    <scope>NUCLEOTIDE SEQUENCE [LARGE SCALE GENOMIC DNA]</scope>
    <source>
        <strain evidence="6 7">YU 961-1</strain>
    </source>
</reference>
<dbReference type="Pfam" id="PF00012">
    <property type="entry name" value="HSP70"/>
    <property type="match status" value="1"/>
</dbReference>
<dbReference type="Proteomes" id="UP000239203">
    <property type="component" value="Unassembled WGS sequence"/>
</dbReference>
<dbReference type="PROSITE" id="PS00329">
    <property type="entry name" value="HSP70_2"/>
    <property type="match status" value="1"/>
</dbReference>